<evidence type="ECO:0000313" key="1">
    <source>
        <dbReference type="EMBL" id="KAK7756772.1"/>
    </source>
</evidence>
<dbReference type="Proteomes" id="UP001320420">
    <property type="component" value="Unassembled WGS sequence"/>
</dbReference>
<protein>
    <submittedName>
        <fullName evidence="1">Uncharacterized protein</fullName>
    </submittedName>
</protein>
<dbReference type="CDD" id="cd02440">
    <property type="entry name" value="AdoMet_MTases"/>
    <property type="match status" value="1"/>
</dbReference>
<comment type="caution">
    <text evidence="1">The sequence shown here is derived from an EMBL/GenBank/DDBJ whole genome shotgun (WGS) entry which is preliminary data.</text>
</comment>
<dbReference type="PANTHER" id="PTHR14614">
    <property type="entry name" value="HEPATOCELLULAR CARCINOMA-ASSOCIATED ANTIGEN"/>
    <property type="match status" value="1"/>
</dbReference>
<organism evidence="1 2">
    <name type="scientific">Diatrype stigma</name>
    <dbReference type="NCBI Taxonomy" id="117547"/>
    <lineage>
        <taxon>Eukaryota</taxon>
        <taxon>Fungi</taxon>
        <taxon>Dikarya</taxon>
        <taxon>Ascomycota</taxon>
        <taxon>Pezizomycotina</taxon>
        <taxon>Sordariomycetes</taxon>
        <taxon>Xylariomycetidae</taxon>
        <taxon>Xylariales</taxon>
        <taxon>Diatrypaceae</taxon>
        <taxon>Diatrype</taxon>
    </lineage>
</organism>
<sequence length="262" mass="29530">MSGYDVDQSLLLFRRQYLQLFEPDFLSWPPQKLLRTTDTQAWLHKYLFDGNRDTRLPPTWYQARVLKALLSKIEGAVENTEEASRRLSSHLATLTSSELPIEGHAVQEKAYVTFTCLPDHGKVDEDSSREPTITLLERRYLVSGSRITGYRTWEASLHLGSYLLSEAGKDIVRGKNILELGAGTGFLSLLCAKHLQANHVTTTDGDEGVVEALQENFELNDLAKEQVMARALSWGDNLDTTWVKQDCETRPYDIVIGADIVS</sequence>
<dbReference type="Pfam" id="PF10294">
    <property type="entry name" value="Methyltransf_16"/>
    <property type="match status" value="1"/>
</dbReference>
<dbReference type="GO" id="GO:0008757">
    <property type="term" value="F:S-adenosylmethionine-dependent methyltransferase activity"/>
    <property type="evidence" value="ECO:0007669"/>
    <property type="project" value="UniProtKB-ARBA"/>
</dbReference>
<dbReference type="InterPro" id="IPR029063">
    <property type="entry name" value="SAM-dependent_MTases_sf"/>
</dbReference>
<name>A0AAN9V1M5_9PEZI</name>
<dbReference type="Gene3D" id="3.40.50.150">
    <property type="entry name" value="Vaccinia Virus protein VP39"/>
    <property type="match status" value="1"/>
</dbReference>
<accession>A0AAN9V1M5</accession>
<evidence type="ECO:0000313" key="2">
    <source>
        <dbReference type="Proteomes" id="UP001320420"/>
    </source>
</evidence>
<dbReference type="EMBL" id="JAKJXP020000005">
    <property type="protein sequence ID" value="KAK7756772.1"/>
    <property type="molecule type" value="Genomic_DNA"/>
</dbReference>
<dbReference type="SUPFAM" id="SSF53335">
    <property type="entry name" value="S-adenosyl-L-methionine-dependent methyltransferases"/>
    <property type="match status" value="1"/>
</dbReference>
<reference evidence="1 2" key="1">
    <citation type="submission" date="2024-02" db="EMBL/GenBank/DDBJ databases">
        <title>De novo assembly and annotation of 12 fungi associated with fruit tree decline syndrome in Ontario, Canada.</title>
        <authorList>
            <person name="Sulman M."/>
            <person name="Ellouze W."/>
            <person name="Ilyukhin E."/>
        </authorList>
    </citation>
    <scope>NUCLEOTIDE SEQUENCE [LARGE SCALE GENOMIC DNA]</scope>
    <source>
        <strain evidence="1 2">M11/M66-122</strain>
    </source>
</reference>
<keyword evidence="2" id="KW-1185">Reference proteome</keyword>
<dbReference type="PANTHER" id="PTHR14614:SF130">
    <property type="entry name" value="PROTEIN-LYSINE N-METHYLTRANSFERASE EEF2KMT"/>
    <property type="match status" value="1"/>
</dbReference>
<dbReference type="InterPro" id="IPR019410">
    <property type="entry name" value="Methyltransf_16"/>
</dbReference>
<dbReference type="AlphaFoldDB" id="A0AAN9V1M5"/>
<proteinExistence type="predicted"/>
<dbReference type="GO" id="GO:0005737">
    <property type="term" value="C:cytoplasm"/>
    <property type="evidence" value="ECO:0007669"/>
    <property type="project" value="TreeGrafter"/>
</dbReference>
<gene>
    <name evidence="1" type="ORF">SLS62_001215</name>
</gene>